<dbReference type="OrthoDB" id="340346at2759"/>
<evidence type="ECO:0000256" key="3">
    <source>
        <dbReference type="SAM" id="MobiDB-lite"/>
    </source>
</evidence>
<feature type="region of interest" description="Disordered" evidence="3">
    <location>
        <begin position="1178"/>
        <end position="1202"/>
    </location>
</feature>
<feature type="region of interest" description="Disordered" evidence="3">
    <location>
        <begin position="838"/>
        <end position="893"/>
    </location>
</feature>
<feature type="region of interest" description="Disordered" evidence="3">
    <location>
        <begin position="207"/>
        <end position="228"/>
    </location>
</feature>
<feature type="compositionally biased region" description="Basic and acidic residues" evidence="3">
    <location>
        <begin position="207"/>
        <end position="221"/>
    </location>
</feature>
<feature type="compositionally biased region" description="Polar residues" evidence="3">
    <location>
        <begin position="1181"/>
        <end position="1197"/>
    </location>
</feature>
<reference evidence="4" key="1">
    <citation type="journal article" date="2020" name="Fungal Divers.">
        <title>Resolving the Mortierellaceae phylogeny through synthesis of multi-gene phylogenetics and phylogenomics.</title>
        <authorList>
            <person name="Vandepol N."/>
            <person name="Liber J."/>
            <person name="Desiro A."/>
            <person name="Na H."/>
            <person name="Kennedy M."/>
            <person name="Barry K."/>
            <person name="Grigoriev I.V."/>
            <person name="Miller A.N."/>
            <person name="O'Donnell K."/>
            <person name="Stajich J.E."/>
            <person name="Bonito G."/>
        </authorList>
    </citation>
    <scope>NUCLEOTIDE SEQUENCE</scope>
    <source>
        <strain evidence="4">NVP60</strain>
    </source>
</reference>
<dbReference type="InterPro" id="IPR021133">
    <property type="entry name" value="HEAT_type_2"/>
</dbReference>
<evidence type="ECO:0000256" key="1">
    <source>
        <dbReference type="ARBA" id="ARBA00022737"/>
    </source>
</evidence>
<dbReference type="Proteomes" id="UP000823405">
    <property type="component" value="Unassembled WGS sequence"/>
</dbReference>
<feature type="compositionally biased region" description="Acidic residues" evidence="3">
    <location>
        <begin position="843"/>
        <end position="868"/>
    </location>
</feature>
<feature type="region of interest" description="Disordered" evidence="3">
    <location>
        <begin position="920"/>
        <end position="992"/>
    </location>
</feature>
<dbReference type="EMBL" id="JAAAIN010001941">
    <property type="protein sequence ID" value="KAG0299086.1"/>
    <property type="molecule type" value="Genomic_DNA"/>
</dbReference>
<feature type="compositionally biased region" description="Basic residues" evidence="3">
    <location>
        <begin position="787"/>
        <end position="806"/>
    </location>
</feature>
<feature type="compositionally biased region" description="Acidic residues" evidence="3">
    <location>
        <begin position="583"/>
        <end position="592"/>
    </location>
</feature>
<dbReference type="SUPFAM" id="SSF48371">
    <property type="entry name" value="ARM repeat"/>
    <property type="match status" value="1"/>
</dbReference>
<gene>
    <name evidence="4" type="primary">PPP4R1_2</name>
    <name evidence="4" type="ORF">BGZ97_003891</name>
</gene>
<keyword evidence="1" id="KW-0677">Repeat</keyword>
<dbReference type="GO" id="GO:0019888">
    <property type="term" value="F:protein phosphatase regulator activity"/>
    <property type="evidence" value="ECO:0007669"/>
    <property type="project" value="TreeGrafter"/>
</dbReference>
<proteinExistence type="predicted"/>
<feature type="compositionally biased region" description="Acidic residues" evidence="3">
    <location>
        <begin position="952"/>
        <end position="961"/>
    </location>
</feature>
<feature type="region of interest" description="Disordered" evidence="3">
    <location>
        <begin position="1078"/>
        <end position="1101"/>
    </location>
</feature>
<accession>A0A9P6QV14</accession>
<dbReference type="InterPro" id="IPR051023">
    <property type="entry name" value="PP2A_Regulatory_Subunit_A"/>
</dbReference>
<dbReference type="PROSITE" id="PS50077">
    <property type="entry name" value="HEAT_REPEAT"/>
    <property type="match status" value="1"/>
</dbReference>
<feature type="region of interest" description="Disordered" evidence="3">
    <location>
        <begin position="1216"/>
        <end position="1246"/>
    </location>
</feature>
<feature type="region of interest" description="Disordered" evidence="3">
    <location>
        <begin position="574"/>
        <end position="596"/>
    </location>
</feature>
<dbReference type="InterPro" id="IPR011989">
    <property type="entry name" value="ARM-like"/>
</dbReference>
<feature type="compositionally biased region" description="Low complexity" evidence="3">
    <location>
        <begin position="1233"/>
        <end position="1243"/>
    </location>
</feature>
<evidence type="ECO:0000313" key="5">
    <source>
        <dbReference type="Proteomes" id="UP000823405"/>
    </source>
</evidence>
<feature type="region of interest" description="Disordered" evidence="3">
    <location>
        <begin position="770"/>
        <end position="816"/>
    </location>
</feature>
<comment type="caution">
    <text evidence="4">The sequence shown here is derived from an EMBL/GenBank/DDBJ whole genome shotgun (WGS) entry which is preliminary data.</text>
</comment>
<feature type="compositionally biased region" description="Low complexity" evidence="3">
    <location>
        <begin position="1126"/>
        <end position="1144"/>
    </location>
</feature>
<sequence length="1294" mass="140035">MEQEEQGQQDDKDHLDYLVLSEADDTEDPLDADIPNLENAEYDYSDYASLDFYNCHRSRLTNDLLQYLSQMQISDAISNVIPVLRGLSVDAKDSIREVLASQLDKIVLYFFQHARVRTDEEPPTQLSVTVQGQDTITTQELLDPSTLPHKAFTSIFINLLLDQNAGIAHQTRQAVVTVAENISEDLLEREILNGIVDGLERLYEAAGEDSAHSRGDAHDPFSADNNEEQDGEAELGKMLVVVLLTSLANVLGKARCTEFVLPKMEKLVAHSQFYVRKEIVLALGTLCKVVEQDVVVNKMLPLFDLFVRDDSWEIRRACCTVLATFSSTLPLDLRIRKVEEIYDIYAGDVSRNVRNSAMEVLGEVIYGLGQGNVPDTLLSHFLNMGQQPMNEHELAVMCAFSFPAVVLTAGRSKWPQMKPVYMKLAGTFRFPIRRSLACSLHEVAKILGPELADRDLATAFSECLVAEDEVKEGVIGHVVEFVTCLSPKKRSEALRNLNTAWLELEQSSNWRLRDSLAGQLPGLCEIAEGQDLVEVLIPLSIRACTDSVSTIRESGVMAFPALWDASTRIGPYDPKALSSDAADISEQEDDDGPVPGCFGEGEDVEMEDLTAQLNGPTETTQVDLLNGSFAEAHTSVPSSFASSAAKAPATVAAAASPPATVPDQDDAERTTTIQSQVVRQTVEFATTGGFRSRVVAVQIIQSLLDSGMTVEDFEEHFLTLLIERLATDTVVNVRIWVSRVVTWIIDSGFYNDAPESNRLQGLLTTMQHDPDRDVRIYAGGPAELPKPKKKKKKSNKTKGKSNKKKNGPFGASSDRSLVATIAEGDEDADGDEEMQFLAGEKGSDEDEDDDDEEGETDSEEDESSDDNLDYLNSAKAKGISNKPRNRNSIGLGMKVMVNNKLTVSGKEIRKPKTSWDYIHGEIDDDEEDGSGDGTHKSFSASLGSKEALERNWDEDEVDDGEGVSLFDAPRQFDEGEGDFDAPRQFGEGEDESLSLFDAPRRFSDGYSDEDDDEDTFVKKLQAFRASVDSTSATVTVTSTATPTIESTAMTKPDTPMEVALEEAVQDGSGERVAVVVSGSNDNALAGQEPSHDGPPANDAELKMEPESAMPAPVTIPAVSQYPPLSPATAPSAQTAALTSQTQTPSPLSYAALVKKEDAGGNSPKKVLVPMGANRGAVTVDAAQSASRSGTSPSTATGRSPEEQVLRVLNAKLQATGTLGKKAVPPPLSISPINTATSTTTDANGTKKRALAYKDPGSPSYAAIVASGATSPHPGRLAFSPFSPMTSSASTFSAP</sequence>
<keyword evidence="5" id="KW-1185">Reference proteome</keyword>
<protein>
    <submittedName>
        <fullName evidence="4">Serine/threonine-protein phosphatase 4 regulatory subunit 1</fullName>
    </submittedName>
</protein>
<dbReference type="Gene3D" id="1.25.10.10">
    <property type="entry name" value="Leucine-rich Repeat Variant"/>
    <property type="match status" value="1"/>
</dbReference>
<feature type="repeat" description="HEAT" evidence="2">
    <location>
        <begin position="260"/>
        <end position="298"/>
    </location>
</feature>
<organism evidence="4 5">
    <name type="scientific">Linnemannia gamsii</name>
    <dbReference type="NCBI Taxonomy" id="64522"/>
    <lineage>
        <taxon>Eukaryota</taxon>
        <taxon>Fungi</taxon>
        <taxon>Fungi incertae sedis</taxon>
        <taxon>Mucoromycota</taxon>
        <taxon>Mortierellomycotina</taxon>
        <taxon>Mortierellomycetes</taxon>
        <taxon>Mortierellales</taxon>
        <taxon>Mortierellaceae</taxon>
        <taxon>Linnemannia</taxon>
    </lineage>
</organism>
<name>A0A9P6QV14_9FUNG</name>
<dbReference type="PANTHER" id="PTHR10648:SF1">
    <property type="entry name" value="SERINE_THREONINE-PROTEIN PHOSPHATASE 4 REGULATORY SUBUNIT 1"/>
    <property type="match status" value="1"/>
</dbReference>
<feature type="region of interest" description="Disordered" evidence="3">
    <location>
        <begin position="1116"/>
        <end position="1144"/>
    </location>
</feature>
<dbReference type="GO" id="GO:0005737">
    <property type="term" value="C:cytoplasm"/>
    <property type="evidence" value="ECO:0007669"/>
    <property type="project" value="TreeGrafter"/>
</dbReference>
<dbReference type="PANTHER" id="PTHR10648">
    <property type="entry name" value="SERINE/THREONINE-PROTEIN PHOSPHATASE PP2A 65 KDA REGULATORY SUBUNIT"/>
    <property type="match status" value="1"/>
</dbReference>
<dbReference type="InterPro" id="IPR016024">
    <property type="entry name" value="ARM-type_fold"/>
</dbReference>
<evidence type="ECO:0000313" key="4">
    <source>
        <dbReference type="EMBL" id="KAG0299086.1"/>
    </source>
</evidence>
<evidence type="ECO:0000256" key="2">
    <source>
        <dbReference type="PROSITE-ProRule" id="PRU00103"/>
    </source>
</evidence>